<name>A0ABR1FUU5_AURAN</name>
<protein>
    <recommendedName>
        <fullName evidence="2">PH domain-containing protein</fullName>
    </recommendedName>
</protein>
<evidence type="ECO:0000313" key="3">
    <source>
        <dbReference type="EMBL" id="KAK7238997.1"/>
    </source>
</evidence>
<evidence type="ECO:0000256" key="1">
    <source>
        <dbReference type="SAM" id="MobiDB-lite"/>
    </source>
</evidence>
<dbReference type="SMART" id="SM00233">
    <property type="entry name" value="PH"/>
    <property type="match status" value="1"/>
</dbReference>
<dbReference type="SUPFAM" id="SSF50729">
    <property type="entry name" value="PH domain-like"/>
    <property type="match status" value="1"/>
</dbReference>
<dbReference type="EMBL" id="JBBJCI010000227">
    <property type="protein sequence ID" value="KAK7238997.1"/>
    <property type="molecule type" value="Genomic_DNA"/>
</dbReference>
<dbReference type="InterPro" id="IPR011993">
    <property type="entry name" value="PH-like_dom_sf"/>
</dbReference>
<sequence>MSGLYPQVAELEAQNAALGGKAGGYSDERGPLVAEARLQVASDDGRCAGELHKKGGTRSGLLNRHNWSLRTFWVRTELADGENYELLYFKGGPDYAKDAAALRKAAKGSLPLAGCTVVEASTGHRSKGVGFEFQLFGARSGAFEMYAETLEARSRWYVISVANARARWLQGERSASLGLAAQLGGLEAEPSTAALAGAVKVKAKKDKAGTLFAGSKTHYSAAATTFQPAADPRDDSDDDDYAAGAPAAPALGDGATCALRVEVDADAYPPQSAARAEFLDAFARDVAEALDDDNFSYDGEAEPLRVAPADVRVLGLAPAPELDWMCLVEFELFPGGGGGDEKAYEAADRAATRGAAVRKLAALVKDADSPLYEGDVACFVDRDFTAGLFGVEEAPAEGRRVAADPAVAAVLAASTRARAPSHAKPGCVPPPFGSGRSGAARRRHVTAQLATEIPFLDVGPPAPPGIPRLKALQASRLHAGSDYELVVDDSRMDAFDRISPSERADLEAKLAAMPGAVDDGPPAADLAADFKARCAAHAEALDAKLARLIEDGEEDGEGGDVSLTDAEIAAAEALHKAHARRIKDADRRFADLVEHAAVAGTVSKMDAALLEVAWIQTTLDPAKIKLF</sequence>
<feature type="region of interest" description="Disordered" evidence="1">
    <location>
        <begin position="226"/>
        <end position="247"/>
    </location>
</feature>
<evidence type="ECO:0000313" key="4">
    <source>
        <dbReference type="Proteomes" id="UP001363151"/>
    </source>
</evidence>
<dbReference type="Pfam" id="PF00169">
    <property type="entry name" value="PH"/>
    <property type="match status" value="1"/>
</dbReference>
<feature type="domain" description="PH" evidence="2">
    <location>
        <begin position="55"/>
        <end position="165"/>
    </location>
</feature>
<dbReference type="Gene3D" id="2.30.29.30">
    <property type="entry name" value="Pleckstrin-homology domain (PH domain)/Phosphotyrosine-binding domain (PTB)"/>
    <property type="match status" value="1"/>
</dbReference>
<proteinExistence type="predicted"/>
<evidence type="ECO:0000259" key="2">
    <source>
        <dbReference type="PROSITE" id="PS50003"/>
    </source>
</evidence>
<keyword evidence="4" id="KW-1185">Reference proteome</keyword>
<dbReference type="InterPro" id="IPR001849">
    <property type="entry name" value="PH_domain"/>
</dbReference>
<accession>A0ABR1FUU5</accession>
<reference evidence="3 4" key="1">
    <citation type="submission" date="2024-03" db="EMBL/GenBank/DDBJ databases">
        <title>Aureococcus anophagefferens CCMP1851 and Kratosvirus quantuckense: Draft genome of a second virus-susceptible host strain in the model system.</title>
        <authorList>
            <person name="Chase E."/>
            <person name="Truchon A.R."/>
            <person name="Schepens W."/>
            <person name="Wilhelm S.W."/>
        </authorList>
    </citation>
    <scope>NUCLEOTIDE SEQUENCE [LARGE SCALE GENOMIC DNA]</scope>
    <source>
        <strain evidence="3 4">CCMP1851</strain>
    </source>
</reference>
<dbReference type="Proteomes" id="UP001363151">
    <property type="component" value="Unassembled WGS sequence"/>
</dbReference>
<organism evidence="3 4">
    <name type="scientific">Aureococcus anophagefferens</name>
    <name type="common">Harmful bloom alga</name>
    <dbReference type="NCBI Taxonomy" id="44056"/>
    <lineage>
        <taxon>Eukaryota</taxon>
        <taxon>Sar</taxon>
        <taxon>Stramenopiles</taxon>
        <taxon>Ochrophyta</taxon>
        <taxon>Pelagophyceae</taxon>
        <taxon>Pelagomonadales</taxon>
        <taxon>Pelagomonadaceae</taxon>
        <taxon>Aureococcus</taxon>
    </lineage>
</organism>
<dbReference type="CDD" id="cd00821">
    <property type="entry name" value="PH"/>
    <property type="match status" value="1"/>
</dbReference>
<comment type="caution">
    <text evidence="3">The sequence shown here is derived from an EMBL/GenBank/DDBJ whole genome shotgun (WGS) entry which is preliminary data.</text>
</comment>
<dbReference type="PROSITE" id="PS50003">
    <property type="entry name" value="PH_DOMAIN"/>
    <property type="match status" value="1"/>
</dbReference>
<gene>
    <name evidence="3" type="ORF">SO694_000263118</name>
</gene>